<proteinExistence type="predicted"/>
<name>A0AAV2AY24_9ARAC</name>
<evidence type="ECO:0000313" key="2">
    <source>
        <dbReference type="Proteomes" id="UP001497382"/>
    </source>
</evidence>
<comment type="caution">
    <text evidence="1">The sequence shown here is derived from an EMBL/GenBank/DDBJ whole genome shotgun (WGS) entry which is preliminary data.</text>
</comment>
<accession>A0AAV2AY24</accession>
<evidence type="ECO:0008006" key="3">
    <source>
        <dbReference type="Google" id="ProtNLM"/>
    </source>
</evidence>
<sequence>MQTFSHIFTRHLYISGIAKSILRNHLGKIWRLANKKKSESLMRKISTLDRMFSSFPGKECIFMSHLMCRHLHYWVLEKSIGIITILALE</sequence>
<dbReference type="EMBL" id="CAXIEN010000236">
    <property type="protein sequence ID" value="CAL1288702.1"/>
    <property type="molecule type" value="Genomic_DNA"/>
</dbReference>
<gene>
    <name evidence="1" type="ORF">LARSCL_LOCUS15494</name>
</gene>
<organism evidence="1 2">
    <name type="scientific">Larinioides sclopetarius</name>
    <dbReference type="NCBI Taxonomy" id="280406"/>
    <lineage>
        <taxon>Eukaryota</taxon>
        <taxon>Metazoa</taxon>
        <taxon>Ecdysozoa</taxon>
        <taxon>Arthropoda</taxon>
        <taxon>Chelicerata</taxon>
        <taxon>Arachnida</taxon>
        <taxon>Araneae</taxon>
        <taxon>Araneomorphae</taxon>
        <taxon>Entelegynae</taxon>
        <taxon>Araneoidea</taxon>
        <taxon>Araneidae</taxon>
        <taxon>Larinioides</taxon>
    </lineage>
</organism>
<evidence type="ECO:0000313" key="1">
    <source>
        <dbReference type="EMBL" id="CAL1288702.1"/>
    </source>
</evidence>
<dbReference type="Proteomes" id="UP001497382">
    <property type="component" value="Unassembled WGS sequence"/>
</dbReference>
<keyword evidence="2" id="KW-1185">Reference proteome</keyword>
<reference evidence="1 2" key="1">
    <citation type="submission" date="2024-04" db="EMBL/GenBank/DDBJ databases">
        <authorList>
            <person name="Rising A."/>
            <person name="Reimegard J."/>
            <person name="Sonavane S."/>
            <person name="Akerstrom W."/>
            <person name="Nylinder S."/>
            <person name="Hedman E."/>
            <person name="Kallberg Y."/>
        </authorList>
    </citation>
    <scope>NUCLEOTIDE SEQUENCE [LARGE SCALE GENOMIC DNA]</scope>
</reference>
<protein>
    <recommendedName>
        <fullName evidence="3">Maturase K</fullName>
    </recommendedName>
</protein>
<dbReference type="AlphaFoldDB" id="A0AAV2AY24"/>